<evidence type="ECO:0000313" key="2">
    <source>
        <dbReference type="Proteomes" id="UP001314263"/>
    </source>
</evidence>
<keyword evidence="2" id="KW-1185">Reference proteome</keyword>
<reference evidence="1 2" key="1">
    <citation type="submission" date="2023-10" db="EMBL/GenBank/DDBJ databases">
        <authorList>
            <person name="Maclean D."/>
            <person name="Macfadyen A."/>
        </authorList>
    </citation>
    <scope>NUCLEOTIDE SEQUENCE [LARGE SCALE GENOMIC DNA]</scope>
</reference>
<gene>
    <name evidence="1" type="ORF">CVIRNUC_010682</name>
</gene>
<sequence>METGRQGMGQLSRAQPLVEVLHHGVQGQLGCFAHEDKILLNLLQQLIAASIEAMRLLRAAAAELSPGLAVDPGNMNEQVASLMPLMAPSTPGCTLRRNGRCAEA</sequence>
<protein>
    <submittedName>
        <fullName evidence="1">Uncharacterized protein</fullName>
    </submittedName>
</protein>
<name>A0AAV1IL94_9CHLO</name>
<evidence type="ECO:0000313" key="1">
    <source>
        <dbReference type="EMBL" id="CAK0787462.1"/>
    </source>
</evidence>
<dbReference type="Proteomes" id="UP001314263">
    <property type="component" value="Unassembled WGS sequence"/>
</dbReference>
<comment type="caution">
    <text evidence="1">The sequence shown here is derived from an EMBL/GenBank/DDBJ whole genome shotgun (WGS) entry which is preliminary data.</text>
</comment>
<dbReference type="AlphaFoldDB" id="A0AAV1IL94"/>
<dbReference type="EMBL" id="CAUYUE010000017">
    <property type="protein sequence ID" value="CAK0787462.1"/>
    <property type="molecule type" value="Genomic_DNA"/>
</dbReference>
<proteinExistence type="predicted"/>
<organism evidence="1 2">
    <name type="scientific">Coccomyxa viridis</name>
    <dbReference type="NCBI Taxonomy" id="1274662"/>
    <lineage>
        <taxon>Eukaryota</taxon>
        <taxon>Viridiplantae</taxon>
        <taxon>Chlorophyta</taxon>
        <taxon>core chlorophytes</taxon>
        <taxon>Trebouxiophyceae</taxon>
        <taxon>Trebouxiophyceae incertae sedis</taxon>
        <taxon>Coccomyxaceae</taxon>
        <taxon>Coccomyxa</taxon>
    </lineage>
</organism>
<accession>A0AAV1IL94</accession>